<evidence type="ECO:0000313" key="3">
    <source>
        <dbReference type="Proteomes" id="UP000612456"/>
    </source>
</evidence>
<dbReference type="Proteomes" id="UP000612456">
    <property type="component" value="Unassembled WGS sequence"/>
</dbReference>
<dbReference type="InterPro" id="IPR029002">
    <property type="entry name" value="PLPC/GPLD1"/>
</dbReference>
<feature type="domain" description="Phospholipase C/D" evidence="1">
    <location>
        <begin position="6"/>
        <end position="100"/>
    </location>
</feature>
<dbReference type="Pfam" id="PF00882">
    <property type="entry name" value="Zn_dep_PLPC"/>
    <property type="match status" value="1"/>
</dbReference>
<accession>A0A917DRN9</accession>
<comment type="caution">
    <text evidence="2">The sequence shown here is derived from an EMBL/GenBank/DDBJ whole genome shotgun (WGS) entry which is preliminary data.</text>
</comment>
<gene>
    <name evidence="2" type="ORF">GCM10010911_17600</name>
</gene>
<evidence type="ECO:0000259" key="1">
    <source>
        <dbReference type="Pfam" id="PF00882"/>
    </source>
</evidence>
<proteinExistence type="predicted"/>
<name>A0A917DRN9_9BACL</name>
<sequence length="210" mass="24822">MGSRLMHLIIGDMVASSLDFIHNKRAFLIGSIAPDASFGERKNITHFFEGDIDKGTRHINYNRYMDNYLSDDKNDYSVGYLTHLISDQVWMEHIYYPYGLKQRQESDPYFLQKWHSDFRKMNTKLLCHFNYHNLKEWLVIDDADDAPGEIEDITISDLQNLIEEMAGDFNIIEQNKHCELEVYRFNDIIEYINLSKIKAIAVIEENRRTE</sequence>
<reference evidence="2" key="2">
    <citation type="submission" date="2020-09" db="EMBL/GenBank/DDBJ databases">
        <authorList>
            <person name="Sun Q."/>
            <person name="Zhou Y."/>
        </authorList>
    </citation>
    <scope>NUCLEOTIDE SEQUENCE</scope>
    <source>
        <strain evidence="2">CGMCC 1.15178</strain>
    </source>
</reference>
<dbReference type="EMBL" id="BMHP01000001">
    <property type="protein sequence ID" value="GGD60214.1"/>
    <property type="molecule type" value="Genomic_DNA"/>
</dbReference>
<organism evidence="2 3">
    <name type="scientific">Paenibacillus nasutitermitis</name>
    <dbReference type="NCBI Taxonomy" id="1652958"/>
    <lineage>
        <taxon>Bacteria</taxon>
        <taxon>Bacillati</taxon>
        <taxon>Bacillota</taxon>
        <taxon>Bacilli</taxon>
        <taxon>Bacillales</taxon>
        <taxon>Paenibacillaceae</taxon>
        <taxon>Paenibacillus</taxon>
    </lineage>
</organism>
<protein>
    <recommendedName>
        <fullName evidence="1">Phospholipase C/D domain-containing protein</fullName>
    </recommendedName>
</protein>
<dbReference type="AlphaFoldDB" id="A0A917DRN9"/>
<dbReference type="RefSeq" id="WP_188991017.1">
    <property type="nucleotide sequence ID" value="NZ_BMHP01000001.1"/>
</dbReference>
<evidence type="ECO:0000313" key="2">
    <source>
        <dbReference type="EMBL" id="GGD60214.1"/>
    </source>
</evidence>
<reference evidence="2" key="1">
    <citation type="journal article" date="2014" name="Int. J. Syst. Evol. Microbiol.">
        <title>Complete genome sequence of Corynebacterium casei LMG S-19264T (=DSM 44701T), isolated from a smear-ripened cheese.</title>
        <authorList>
            <consortium name="US DOE Joint Genome Institute (JGI-PGF)"/>
            <person name="Walter F."/>
            <person name="Albersmeier A."/>
            <person name="Kalinowski J."/>
            <person name="Ruckert C."/>
        </authorList>
    </citation>
    <scope>NUCLEOTIDE SEQUENCE</scope>
    <source>
        <strain evidence="2">CGMCC 1.15178</strain>
    </source>
</reference>
<keyword evidence="3" id="KW-1185">Reference proteome</keyword>